<dbReference type="InterPro" id="IPR015421">
    <property type="entry name" value="PyrdxlP-dep_Trfase_major"/>
</dbReference>
<dbReference type="InterPro" id="IPR015422">
    <property type="entry name" value="PyrdxlP-dep_Trfase_small"/>
</dbReference>
<dbReference type="Gene3D" id="3.40.640.10">
    <property type="entry name" value="Type I PLP-dependent aspartate aminotransferase-like (Major domain)"/>
    <property type="match status" value="1"/>
</dbReference>
<organism evidence="6 7">
    <name type="scientific">Candidatus Olsenella excrementavium</name>
    <dbReference type="NCBI Taxonomy" id="2838709"/>
    <lineage>
        <taxon>Bacteria</taxon>
        <taxon>Bacillati</taxon>
        <taxon>Actinomycetota</taxon>
        <taxon>Coriobacteriia</taxon>
        <taxon>Coriobacteriales</taxon>
        <taxon>Atopobiaceae</taxon>
        <taxon>Olsenella</taxon>
    </lineage>
</organism>
<comment type="similarity">
    <text evidence="2 5">Belongs to the DegT/DnrJ/EryC1 family.</text>
</comment>
<name>A0A9D1ZCX4_9ACTN</name>
<evidence type="ECO:0000256" key="2">
    <source>
        <dbReference type="ARBA" id="ARBA00037999"/>
    </source>
</evidence>
<comment type="caution">
    <text evidence="6">The sequence shown here is derived from an EMBL/GenBank/DDBJ whole genome shotgun (WGS) entry which is preliminary data.</text>
</comment>
<keyword evidence="1 4" id="KW-0663">Pyridoxal phosphate</keyword>
<keyword evidence="6" id="KW-0032">Aminotransferase</keyword>
<evidence type="ECO:0000313" key="6">
    <source>
        <dbReference type="EMBL" id="HIY79088.1"/>
    </source>
</evidence>
<dbReference type="PANTHER" id="PTHR30244:SF9">
    <property type="entry name" value="PROTEIN RV3402C"/>
    <property type="match status" value="1"/>
</dbReference>
<reference evidence="6" key="2">
    <citation type="submission" date="2021-04" db="EMBL/GenBank/DDBJ databases">
        <authorList>
            <person name="Gilroy R."/>
        </authorList>
    </citation>
    <scope>NUCLEOTIDE SEQUENCE</scope>
    <source>
        <strain evidence="6">ChiHjej10B9-743</strain>
    </source>
</reference>
<evidence type="ECO:0000256" key="1">
    <source>
        <dbReference type="ARBA" id="ARBA00022898"/>
    </source>
</evidence>
<dbReference type="Proteomes" id="UP000824133">
    <property type="component" value="Unassembled WGS sequence"/>
</dbReference>
<evidence type="ECO:0000256" key="5">
    <source>
        <dbReference type="RuleBase" id="RU004508"/>
    </source>
</evidence>
<dbReference type="CDD" id="cd00616">
    <property type="entry name" value="AHBA_syn"/>
    <property type="match status" value="1"/>
</dbReference>
<feature type="modified residue" description="N6-(pyridoxal phosphate)lysine" evidence="4">
    <location>
        <position position="185"/>
    </location>
</feature>
<keyword evidence="6" id="KW-0808">Transferase</keyword>
<sequence length="370" mass="41337">MHKTPIWVTRSSMPTFDEYCAEIASLWDTHFLTNMGEKHHRLEEALESYLQVDDIALFTNGHNALECVFEAMGLRGKVITTPFTFASTTHAIVRKGLTPVFADIREDDFTLDPASVERLVDDETCAIVPVHVYGNLCDVDAIQRIADAHGLKVIYDAAHAFGVFRNGVSAATFGDAAMFSFHATKVFNTIEGGAVCFHDHALKKLLDQWKNFGITGTESVEYVGGNAKMNEFCAAMGLCNLRHVDEEIEKRRRVAERYWERLEGVPGVRVFRPREGVRHNYAYLPVTFDAAAFGASRDDVYAALMARDIHPRKYFYPLVSDYACYAGRFDSSKTPVAARAADEVLTLPMYADLAPEDVDWICDVVLAARG</sequence>
<feature type="active site" description="Proton acceptor" evidence="3">
    <location>
        <position position="185"/>
    </location>
</feature>
<dbReference type="Gene3D" id="3.90.1150.10">
    <property type="entry name" value="Aspartate Aminotransferase, domain 1"/>
    <property type="match status" value="1"/>
</dbReference>
<evidence type="ECO:0000256" key="4">
    <source>
        <dbReference type="PIRSR" id="PIRSR000390-2"/>
    </source>
</evidence>
<proteinExistence type="inferred from homology"/>
<dbReference type="InterPro" id="IPR015424">
    <property type="entry name" value="PyrdxlP-dep_Trfase"/>
</dbReference>
<accession>A0A9D1ZCX4</accession>
<dbReference type="AlphaFoldDB" id="A0A9D1ZCX4"/>
<evidence type="ECO:0000256" key="3">
    <source>
        <dbReference type="PIRSR" id="PIRSR000390-1"/>
    </source>
</evidence>
<dbReference type="InterPro" id="IPR000653">
    <property type="entry name" value="DegT/StrS_aminotransferase"/>
</dbReference>
<dbReference type="Pfam" id="PF01041">
    <property type="entry name" value="DegT_DnrJ_EryC1"/>
    <property type="match status" value="1"/>
</dbReference>
<dbReference type="EMBL" id="DXCP01000006">
    <property type="protein sequence ID" value="HIY79088.1"/>
    <property type="molecule type" value="Genomic_DNA"/>
</dbReference>
<reference evidence="6" key="1">
    <citation type="journal article" date="2021" name="PeerJ">
        <title>Extensive microbial diversity within the chicken gut microbiome revealed by metagenomics and culture.</title>
        <authorList>
            <person name="Gilroy R."/>
            <person name="Ravi A."/>
            <person name="Getino M."/>
            <person name="Pursley I."/>
            <person name="Horton D.L."/>
            <person name="Alikhan N.F."/>
            <person name="Baker D."/>
            <person name="Gharbi K."/>
            <person name="Hall N."/>
            <person name="Watson M."/>
            <person name="Adriaenssens E.M."/>
            <person name="Foster-Nyarko E."/>
            <person name="Jarju S."/>
            <person name="Secka A."/>
            <person name="Antonio M."/>
            <person name="Oren A."/>
            <person name="Chaudhuri R.R."/>
            <person name="La Ragione R."/>
            <person name="Hildebrand F."/>
            <person name="Pallen M.J."/>
        </authorList>
    </citation>
    <scope>NUCLEOTIDE SEQUENCE</scope>
    <source>
        <strain evidence="6">ChiHjej10B9-743</strain>
    </source>
</reference>
<dbReference type="PIRSF" id="PIRSF000390">
    <property type="entry name" value="PLP_StrS"/>
    <property type="match status" value="1"/>
</dbReference>
<dbReference type="GO" id="GO:0008483">
    <property type="term" value="F:transaminase activity"/>
    <property type="evidence" value="ECO:0007669"/>
    <property type="project" value="UniProtKB-KW"/>
</dbReference>
<dbReference type="GO" id="GO:0030170">
    <property type="term" value="F:pyridoxal phosphate binding"/>
    <property type="evidence" value="ECO:0007669"/>
    <property type="project" value="TreeGrafter"/>
</dbReference>
<evidence type="ECO:0000313" key="7">
    <source>
        <dbReference type="Proteomes" id="UP000824133"/>
    </source>
</evidence>
<dbReference type="PANTHER" id="PTHR30244">
    <property type="entry name" value="TRANSAMINASE"/>
    <property type="match status" value="1"/>
</dbReference>
<protein>
    <submittedName>
        <fullName evidence="6">DegT/DnrJ/EryC1/StrS family aminotransferase</fullName>
    </submittedName>
</protein>
<dbReference type="GO" id="GO:0000271">
    <property type="term" value="P:polysaccharide biosynthetic process"/>
    <property type="evidence" value="ECO:0007669"/>
    <property type="project" value="TreeGrafter"/>
</dbReference>
<dbReference type="SUPFAM" id="SSF53383">
    <property type="entry name" value="PLP-dependent transferases"/>
    <property type="match status" value="1"/>
</dbReference>
<gene>
    <name evidence="6" type="ORF">IAA42_01450</name>
</gene>